<feature type="transmembrane region" description="Helical" evidence="10">
    <location>
        <begin position="7"/>
        <end position="26"/>
    </location>
</feature>
<dbReference type="RefSeq" id="WP_090934003.1">
    <property type="nucleotide sequence ID" value="NZ_FOTS01000008.1"/>
</dbReference>
<dbReference type="STRING" id="1123291.SAMN04490355_100824"/>
<evidence type="ECO:0000256" key="9">
    <source>
        <dbReference type="ARBA" id="ARBA00023136"/>
    </source>
</evidence>
<comment type="subcellular location">
    <subcellularLocation>
        <location evidence="1">Endoplasmic reticulum membrane</location>
        <topology evidence="1">Multi-pass membrane protein</topology>
    </subcellularLocation>
</comment>
<reference evidence="12" key="1">
    <citation type="submission" date="2016-10" db="EMBL/GenBank/DDBJ databases">
        <authorList>
            <person name="Varghese N."/>
            <person name="Submissions S."/>
        </authorList>
    </citation>
    <scope>NUCLEOTIDE SEQUENCE [LARGE SCALE GENOMIC DNA]</scope>
    <source>
        <strain evidence="12">DSM 13327</strain>
    </source>
</reference>
<keyword evidence="5 11" id="KW-0808">Transferase</keyword>
<dbReference type="EMBL" id="FOTS01000008">
    <property type="protein sequence ID" value="SFL53327.1"/>
    <property type="molecule type" value="Genomic_DNA"/>
</dbReference>
<dbReference type="GO" id="GO:0000009">
    <property type="term" value="F:alpha-1,6-mannosyltransferase activity"/>
    <property type="evidence" value="ECO:0007669"/>
    <property type="project" value="InterPro"/>
</dbReference>
<name>A0A1I4IGZ1_9FIRM</name>
<accession>A0A1I4IGZ1</accession>
<organism evidence="11 12">
    <name type="scientific">Pelosinus propionicus DSM 13327</name>
    <dbReference type="NCBI Taxonomy" id="1123291"/>
    <lineage>
        <taxon>Bacteria</taxon>
        <taxon>Bacillati</taxon>
        <taxon>Bacillota</taxon>
        <taxon>Negativicutes</taxon>
        <taxon>Selenomonadales</taxon>
        <taxon>Sporomusaceae</taxon>
        <taxon>Pelosinus</taxon>
    </lineage>
</organism>
<evidence type="ECO:0000256" key="1">
    <source>
        <dbReference type="ARBA" id="ARBA00004477"/>
    </source>
</evidence>
<feature type="transmembrane region" description="Helical" evidence="10">
    <location>
        <begin position="98"/>
        <end position="118"/>
    </location>
</feature>
<dbReference type="GO" id="GO:0006506">
    <property type="term" value="P:GPI anchor biosynthetic process"/>
    <property type="evidence" value="ECO:0007669"/>
    <property type="project" value="UniProtKB-UniPathway"/>
</dbReference>
<evidence type="ECO:0000256" key="4">
    <source>
        <dbReference type="ARBA" id="ARBA00022676"/>
    </source>
</evidence>
<keyword evidence="3" id="KW-0337">GPI-anchor biosynthesis</keyword>
<feature type="transmembrane region" description="Helical" evidence="10">
    <location>
        <begin position="138"/>
        <end position="160"/>
    </location>
</feature>
<dbReference type="UniPathway" id="UPA00196"/>
<comment type="pathway">
    <text evidence="2">Glycolipid biosynthesis; glycosylphosphatidylinositol-anchor biosynthesis.</text>
</comment>
<dbReference type="InterPro" id="IPR007315">
    <property type="entry name" value="PIG-V/Gpi18"/>
</dbReference>
<proteinExistence type="predicted"/>
<keyword evidence="12" id="KW-1185">Reference proteome</keyword>
<evidence type="ECO:0000256" key="10">
    <source>
        <dbReference type="SAM" id="Phobius"/>
    </source>
</evidence>
<dbReference type="GO" id="GO:0031501">
    <property type="term" value="C:mannosyltransferase complex"/>
    <property type="evidence" value="ECO:0007669"/>
    <property type="project" value="TreeGrafter"/>
</dbReference>
<evidence type="ECO:0000256" key="8">
    <source>
        <dbReference type="ARBA" id="ARBA00022989"/>
    </source>
</evidence>
<feature type="transmembrane region" description="Helical" evidence="10">
    <location>
        <begin position="300"/>
        <end position="324"/>
    </location>
</feature>
<keyword evidence="6 10" id="KW-0812">Transmembrane</keyword>
<evidence type="ECO:0000256" key="3">
    <source>
        <dbReference type="ARBA" id="ARBA00022502"/>
    </source>
</evidence>
<gene>
    <name evidence="11" type="ORF">SAMN04490355_100824</name>
</gene>
<sequence length="371" mass="43038">MKFPSKTVWFAFSIHTLIIFTSYQLADYLPSHPPIGFVDQSLYPMPPLIEKFIRWDAHWYTYVAGQGYDSKSIVFFPMLIIFIKCLSYVGFPISLAGLLLCNIFAFISFWIMDVTFRLDFSPDQVHYSLLSYALMPTSLFLNSIYTEPLFITFSFFCIYFSRKGQWWCGGAAGVLATLTRNLGIFLFIFLLYEFFKKKSLHTHSLSAMIPLFLPPIALSCFMLYNFYLLDNPIAFITTQQDWGRHFELPWYNIAANIPLTFSNDPYSQPGVALDTFLTISSLIGLFLLTILPQFKIPTSYLLIGWLWFLIPLCSTSPSLPLYSVSRFTLPIFPLYLFWGQLPRKAYYCYLFISASILLVCTSLFMNWYWIG</sequence>
<protein>
    <submittedName>
        <fullName evidence="11">Mannosyltransferase (PIG-V)</fullName>
    </submittedName>
</protein>
<evidence type="ECO:0000313" key="11">
    <source>
        <dbReference type="EMBL" id="SFL53327.1"/>
    </source>
</evidence>
<evidence type="ECO:0000256" key="2">
    <source>
        <dbReference type="ARBA" id="ARBA00004687"/>
    </source>
</evidence>
<feature type="transmembrane region" description="Helical" evidence="10">
    <location>
        <begin position="172"/>
        <end position="195"/>
    </location>
</feature>
<evidence type="ECO:0000313" key="12">
    <source>
        <dbReference type="Proteomes" id="UP000199520"/>
    </source>
</evidence>
<keyword evidence="4 11" id="KW-0328">Glycosyltransferase</keyword>
<dbReference type="AlphaFoldDB" id="A0A1I4IGZ1"/>
<dbReference type="Proteomes" id="UP000199520">
    <property type="component" value="Unassembled WGS sequence"/>
</dbReference>
<feature type="transmembrane region" description="Helical" evidence="10">
    <location>
        <begin position="345"/>
        <end position="370"/>
    </location>
</feature>
<keyword evidence="8 10" id="KW-1133">Transmembrane helix</keyword>
<dbReference type="GO" id="GO:0004376">
    <property type="term" value="F:GPI mannosyltransferase activity"/>
    <property type="evidence" value="ECO:0007669"/>
    <property type="project" value="InterPro"/>
</dbReference>
<evidence type="ECO:0000256" key="6">
    <source>
        <dbReference type="ARBA" id="ARBA00022692"/>
    </source>
</evidence>
<keyword evidence="7" id="KW-0256">Endoplasmic reticulum</keyword>
<dbReference type="PANTHER" id="PTHR12468">
    <property type="entry name" value="GPI MANNOSYLTRANSFERASE 2"/>
    <property type="match status" value="1"/>
</dbReference>
<dbReference type="OrthoDB" id="2379640at2"/>
<feature type="transmembrane region" description="Helical" evidence="10">
    <location>
        <begin position="271"/>
        <end position="294"/>
    </location>
</feature>
<dbReference type="GO" id="GO:0016020">
    <property type="term" value="C:membrane"/>
    <property type="evidence" value="ECO:0007669"/>
    <property type="project" value="GOC"/>
</dbReference>
<evidence type="ECO:0000256" key="7">
    <source>
        <dbReference type="ARBA" id="ARBA00022824"/>
    </source>
</evidence>
<keyword evidence="9 10" id="KW-0472">Membrane</keyword>
<evidence type="ECO:0000256" key="5">
    <source>
        <dbReference type="ARBA" id="ARBA00022679"/>
    </source>
</evidence>
<feature type="transmembrane region" description="Helical" evidence="10">
    <location>
        <begin position="207"/>
        <end position="229"/>
    </location>
</feature>
<dbReference type="PANTHER" id="PTHR12468:SF2">
    <property type="entry name" value="GPI MANNOSYLTRANSFERASE 2"/>
    <property type="match status" value="1"/>
</dbReference>